<keyword evidence="3" id="KW-0227">DNA damage</keyword>
<dbReference type="SUPFAM" id="SSF143081">
    <property type="entry name" value="BB1717-like"/>
    <property type="match status" value="1"/>
</dbReference>
<dbReference type="PANTHER" id="PTHR13604:SF0">
    <property type="entry name" value="ABASIC SITE PROCESSING PROTEIN HMCES"/>
    <property type="match status" value="1"/>
</dbReference>
<dbReference type="Pfam" id="PF02586">
    <property type="entry name" value="SRAP"/>
    <property type="match status" value="1"/>
</dbReference>
<dbReference type="GO" id="GO:0016787">
    <property type="term" value="F:hydrolase activity"/>
    <property type="evidence" value="ECO:0007669"/>
    <property type="project" value="UniProtKB-KW"/>
</dbReference>
<proteinExistence type="inferred from homology"/>
<keyword evidence="5" id="KW-0190">Covalent protein-DNA linkage</keyword>
<comment type="caution">
    <text evidence="9">The sequence shown here is derived from an EMBL/GenBank/DDBJ whole genome shotgun (WGS) entry which is preliminary data.</text>
</comment>
<evidence type="ECO:0000256" key="5">
    <source>
        <dbReference type="ARBA" id="ARBA00023124"/>
    </source>
</evidence>
<accession>A0ABW4RFG3</accession>
<evidence type="ECO:0000256" key="1">
    <source>
        <dbReference type="ARBA" id="ARBA00008136"/>
    </source>
</evidence>
<evidence type="ECO:0000256" key="7">
    <source>
        <dbReference type="ARBA" id="ARBA00023239"/>
    </source>
</evidence>
<evidence type="ECO:0000256" key="2">
    <source>
        <dbReference type="ARBA" id="ARBA00022670"/>
    </source>
</evidence>
<keyword evidence="7" id="KW-0456">Lyase</keyword>
<keyword evidence="10" id="KW-1185">Reference proteome</keyword>
<dbReference type="PANTHER" id="PTHR13604">
    <property type="entry name" value="DC12-RELATED"/>
    <property type="match status" value="1"/>
</dbReference>
<dbReference type="InterPro" id="IPR003738">
    <property type="entry name" value="SRAP"/>
</dbReference>
<gene>
    <name evidence="9" type="ORF">ACFSC9_03365</name>
</gene>
<name>A0ABW4RFG3_9BACL</name>
<comment type="similarity">
    <text evidence="1 8">Belongs to the SOS response-associated peptidase family.</text>
</comment>
<evidence type="ECO:0000256" key="3">
    <source>
        <dbReference type="ARBA" id="ARBA00022763"/>
    </source>
</evidence>
<dbReference type="EMBL" id="JBHUEH010000010">
    <property type="protein sequence ID" value="MFD1884550.1"/>
    <property type="molecule type" value="Genomic_DNA"/>
</dbReference>
<dbReference type="EC" id="3.4.-.-" evidence="8"/>
<dbReference type="Proteomes" id="UP001597233">
    <property type="component" value="Unassembled WGS sequence"/>
</dbReference>
<dbReference type="InterPro" id="IPR036590">
    <property type="entry name" value="SRAP-like"/>
</dbReference>
<dbReference type="RefSeq" id="WP_347324203.1">
    <property type="nucleotide sequence ID" value="NZ_JBCGUH010000003.1"/>
</dbReference>
<sequence>MCGMYSLMSDLDAVTSAFKLHRLAIDAYAPCANIAPAQDVPVIRSDEDGQRMLEAYRWGLVPSYSNDIGIGSYMINARAETLDSKPTFQRLLPSRRIGIVADGFYEWKKENQQNQQNQLYCFRLRSGEPFVFAGLYDEWESPEDGRVIRSCTIITTTSNELVAPIHDRMPVILDEPHLSSWLQPKPLQMELKEILVPLAADRMYRYPVDDASEYVSNNAPIG</sequence>
<evidence type="ECO:0000256" key="8">
    <source>
        <dbReference type="RuleBase" id="RU364100"/>
    </source>
</evidence>
<evidence type="ECO:0000256" key="6">
    <source>
        <dbReference type="ARBA" id="ARBA00023125"/>
    </source>
</evidence>
<keyword evidence="6" id="KW-0238">DNA-binding</keyword>
<evidence type="ECO:0000256" key="4">
    <source>
        <dbReference type="ARBA" id="ARBA00022801"/>
    </source>
</evidence>
<dbReference type="Gene3D" id="3.90.1680.10">
    <property type="entry name" value="SOS response associated peptidase-like"/>
    <property type="match status" value="1"/>
</dbReference>
<reference evidence="10" key="1">
    <citation type="journal article" date="2019" name="Int. J. Syst. Evol. Microbiol.">
        <title>The Global Catalogue of Microorganisms (GCM) 10K type strain sequencing project: providing services to taxonomists for standard genome sequencing and annotation.</title>
        <authorList>
            <consortium name="The Broad Institute Genomics Platform"/>
            <consortium name="The Broad Institute Genome Sequencing Center for Infectious Disease"/>
            <person name="Wu L."/>
            <person name="Ma J."/>
        </authorList>
    </citation>
    <scope>NUCLEOTIDE SEQUENCE [LARGE SCALE GENOMIC DNA]</scope>
    <source>
        <strain evidence="10">CCUG 54950</strain>
    </source>
</reference>
<organism evidence="9 10">
    <name type="scientific">Paenibacillus wenxiniae</name>
    <dbReference type="NCBI Taxonomy" id="1636843"/>
    <lineage>
        <taxon>Bacteria</taxon>
        <taxon>Bacillati</taxon>
        <taxon>Bacillota</taxon>
        <taxon>Bacilli</taxon>
        <taxon>Bacillales</taxon>
        <taxon>Paenibacillaceae</taxon>
        <taxon>Paenibacillus</taxon>
    </lineage>
</organism>
<keyword evidence="4 8" id="KW-0378">Hydrolase</keyword>
<keyword evidence="2 8" id="KW-0645">Protease</keyword>
<evidence type="ECO:0000313" key="10">
    <source>
        <dbReference type="Proteomes" id="UP001597233"/>
    </source>
</evidence>
<protein>
    <recommendedName>
        <fullName evidence="8">Abasic site processing protein</fullName>
        <ecNumber evidence="8">3.4.-.-</ecNumber>
    </recommendedName>
</protein>
<evidence type="ECO:0000313" key="9">
    <source>
        <dbReference type="EMBL" id="MFD1884550.1"/>
    </source>
</evidence>